<dbReference type="RefSeq" id="WP_326505787.1">
    <property type="nucleotide sequence ID" value="NZ_JAWIIV010000005.1"/>
</dbReference>
<keyword evidence="3" id="KW-1185">Reference proteome</keyword>
<gene>
    <name evidence="2" type="ORF">RY831_07880</name>
</gene>
<comment type="caution">
    <text evidence="2">The sequence shown here is derived from an EMBL/GenBank/DDBJ whole genome shotgun (WGS) entry which is preliminary data.</text>
</comment>
<dbReference type="EMBL" id="JAWIIV010000005">
    <property type="protein sequence ID" value="MEC4719063.1"/>
    <property type="molecule type" value="Genomic_DNA"/>
</dbReference>
<accession>A0ABU6J5Z9</accession>
<feature type="region of interest" description="Disordered" evidence="1">
    <location>
        <begin position="9"/>
        <end position="34"/>
    </location>
</feature>
<evidence type="ECO:0000313" key="3">
    <source>
        <dbReference type="Proteomes" id="UP001352263"/>
    </source>
</evidence>
<evidence type="ECO:0000256" key="1">
    <source>
        <dbReference type="SAM" id="MobiDB-lite"/>
    </source>
</evidence>
<sequence length="56" mass="6172">MTTQIAIANVSAASSRNSISPAVKTGQKTPALATRGSRVQRIELERRDRFGRFGRR</sequence>
<protein>
    <submittedName>
        <fullName evidence="2">Uncharacterized protein</fullName>
    </submittedName>
</protein>
<feature type="compositionally biased region" description="Polar residues" evidence="1">
    <location>
        <begin position="9"/>
        <end position="20"/>
    </location>
</feature>
<organism evidence="2 3">
    <name type="scientific">Noviherbaspirillum album</name>
    <dbReference type="NCBI Taxonomy" id="3080276"/>
    <lineage>
        <taxon>Bacteria</taxon>
        <taxon>Pseudomonadati</taxon>
        <taxon>Pseudomonadota</taxon>
        <taxon>Betaproteobacteria</taxon>
        <taxon>Burkholderiales</taxon>
        <taxon>Oxalobacteraceae</taxon>
        <taxon>Noviherbaspirillum</taxon>
    </lineage>
</organism>
<dbReference type="Proteomes" id="UP001352263">
    <property type="component" value="Unassembled WGS sequence"/>
</dbReference>
<reference evidence="2 3" key="1">
    <citation type="submission" date="2023-10" db="EMBL/GenBank/DDBJ databases">
        <title>Noviherbaspirillum sp. CPCC 100848 genome assembly.</title>
        <authorList>
            <person name="Li X.Y."/>
            <person name="Fang X.M."/>
        </authorList>
    </citation>
    <scope>NUCLEOTIDE SEQUENCE [LARGE SCALE GENOMIC DNA]</scope>
    <source>
        <strain evidence="2 3">CPCC 100848</strain>
    </source>
</reference>
<evidence type="ECO:0000313" key="2">
    <source>
        <dbReference type="EMBL" id="MEC4719063.1"/>
    </source>
</evidence>
<proteinExistence type="predicted"/>
<name>A0ABU6J5Z9_9BURK</name>